<keyword evidence="5 7" id="KW-0472">Membrane</keyword>
<name>A0ABM1DYC5_PRICU</name>
<feature type="transmembrane region" description="Helical" evidence="7">
    <location>
        <begin position="632"/>
        <end position="649"/>
    </location>
</feature>
<dbReference type="SUPFAM" id="SSF103473">
    <property type="entry name" value="MFS general substrate transporter"/>
    <property type="match status" value="1"/>
</dbReference>
<keyword evidence="4 7" id="KW-1133">Transmembrane helix</keyword>
<comment type="similarity">
    <text evidence="2">Belongs to the unc-93 family.</text>
</comment>
<evidence type="ECO:0000256" key="5">
    <source>
        <dbReference type="ARBA" id="ARBA00023136"/>
    </source>
</evidence>
<evidence type="ECO:0000256" key="7">
    <source>
        <dbReference type="SAM" id="Phobius"/>
    </source>
</evidence>
<feature type="transmembrane region" description="Helical" evidence="7">
    <location>
        <begin position="478"/>
        <end position="496"/>
    </location>
</feature>
<feature type="transmembrane region" description="Helical" evidence="7">
    <location>
        <begin position="205"/>
        <end position="225"/>
    </location>
</feature>
<feature type="transmembrane region" description="Helical" evidence="7">
    <location>
        <begin position="335"/>
        <end position="358"/>
    </location>
</feature>
<comment type="subcellular location">
    <subcellularLocation>
        <location evidence="1">Membrane</location>
        <topology evidence="1">Multi-pass membrane protein</topology>
    </subcellularLocation>
</comment>
<feature type="transmembrane region" description="Helical" evidence="7">
    <location>
        <begin position="425"/>
        <end position="446"/>
    </location>
</feature>
<proteinExistence type="inferred from homology"/>
<keyword evidence="3 7" id="KW-0812">Transmembrane</keyword>
<dbReference type="Pfam" id="PF05978">
    <property type="entry name" value="UNC-93"/>
    <property type="match status" value="1"/>
</dbReference>
<evidence type="ECO:0000313" key="8">
    <source>
        <dbReference type="Proteomes" id="UP000695022"/>
    </source>
</evidence>
<dbReference type="PANTHER" id="PTHR19444">
    <property type="entry name" value="UNC-93 RELATED"/>
    <property type="match status" value="1"/>
</dbReference>
<dbReference type="GeneID" id="106807188"/>
<dbReference type="InterPro" id="IPR051951">
    <property type="entry name" value="UNC-93_regulatory"/>
</dbReference>
<feature type="transmembrane region" description="Helical" evidence="7">
    <location>
        <begin position="502"/>
        <end position="529"/>
    </location>
</feature>
<evidence type="ECO:0000256" key="1">
    <source>
        <dbReference type="ARBA" id="ARBA00004141"/>
    </source>
</evidence>
<dbReference type="Gene3D" id="1.20.1250.20">
    <property type="entry name" value="MFS general substrate transporter like domains"/>
    <property type="match status" value="2"/>
</dbReference>
<evidence type="ECO:0000256" key="3">
    <source>
        <dbReference type="ARBA" id="ARBA00022692"/>
    </source>
</evidence>
<feature type="transmembrane region" description="Helical" evidence="7">
    <location>
        <begin position="608"/>
        <end position="626"/>
    </location>
</feature>
<protein>
    <submittedName>
        <fullName evidence="9">Protein unc-93 homolog A-like</fullName>
    </submittedName>
</protein>
<feature type="transmembrane region" description="Helical" evidence="7">
    <location>
        <begin position="541"/>
        <end position="561"/>
    </location>
</feature>
<evidence type="ECO:0000256" key="6">
    <source>
        <dbReference type="SAM" id="MobiDB-lite"/>
    </source>
</evidence>
<dbReference type="InterPro" id="IPR010291">
    <property type="entry name" value="Ion_channel_UNC-93"/>
</dbReference>
<accession>A0ABM1DYC5</accession>
<evidence type="ECO:0000256" key="4">
    <source>
        <dbReference type="ARBA" id="ARBA00022989"/>
    </source>
</evidence>
<feature type="transmembrane region" description="Helical" evidence="7">
    <location>
        <begin position="573"/>
        <end position="596"/>
    </location>
</feature>
<dbReference type="Proteomes" id="UP000695022">
    <property type="component" value="Unplaced"/>
</dbReference>
<organism evidence="8 9">
    <name type="scientific">Priapulus caudatus</name>
    <name type="common">Priapulid worm</name>
    <dbReference type="NCBI Taxonomy" id="37621"/>
    <lineage>
        <taxon>Eukaryota</taxon>
        <taxon>Metazoa</taxon>
        <taxon>Ecdysozoa</taxon>
        <taxon>Scalidophora</taxon>
        <taxon>Priapulida</taxon>
        <taxon>Priapulimorpha</taxon>
        <taxon>Priapulimorphida</taxon>
        <taxon>Priapulidae</taxon>
        <taxon>Priapulus</taxon>
    </lineage>
</organism>
<feature type="compositionally biased region" description="Low complexity" evidence="6">
    <location>
        <begin position="101"/>
        <end position="120"/>
    </location>
</feature>
<feature type="transmembrane region" description="Helical" evidence="7">
    <location>
        <begin position="267"/>
        <end position="285"/>
    </location>
</feature>
<reference evidence="9" key="1">
    <citation type="submission" date="2025-08" db="UniProtKB">
        <authorList>
            <consortium name="RefSeq"/>
        </authorList>
    </citation>
    <scope>IDENTIFICATION</scope>
</reference>
<evidence type="ECO:0000313" key="9">
    <source>
        <dbReference type="RefSeq" id="XP_014664946.1"/>
    </source>
</evidence>
<gene>
    <name evidence="9" type="primary">LOC106807188</name>
</gene>
<dbReference type="InterPro" id="IPR036259">
    <property type="entry name" value="MFS_trans_sf"/>
</dbReference>
<sequence length="664" mass="72969">MSNQKLSTLERVYPPRRYSVIEIATPGGGMSHCGSDSRKSSNCSGDGRRLSVLDALHGAPHRISNAADLHYPPKRRPSSIDHVIRLSPRRASAVQRTSLIESIEESPQSSPRSSTCGSGSNRVSVRLDGRLQVPTAHDFQSIDLHLDLGDLKRGRSLSCYGAYLPHKITVTGDTIQIHQREPDGGGGGKQQRSSWSQQLRQMKNLIVLAVAYMLVFVGFSGLRSLQSVLALTDRGDVGLLSLCTLYATMCLTGVFSSALTNRLTPKWTVVIAFVLYSVYFAANLHPRLYTLVPASVLAGAMSGPLWNAQTLYLYATSRKYAFLTEELTERILNRFNRLFGAIFHCSAIVGNAVALVVYRSSRRLRAPVAGAEPTNGTWAGAWEEERNTTSCSAQACVARNATAAASGGGGTYVVQYAGQQLDSCLLLTSVYIGCGLLGVALSTALLDRLEPSMRESPSRKSCVRLTLRMLKALQDGRVLCLALLIVFTGMEQAFIFADFTRAYVFCTLAITDVSQTMICYGMTAVVSVVTISHVTKHINRLAILGAGLVFQMCLLMVLWLWKPARDDQPVFYVLAAGWALCDVIWNSQIYNLIALLMGDMYEYAYNALYMLQALGMAIAFGYSSYLCEELKIYMMTGMLGAGLFFYSIIELRIQKLKRDYVTTF</sequence>
<dbReference type="PANTHER" id="PTHR19444:SF11">
    <property type="entry name" value="UNC93-LIKE PROTEIN"/>
    <property type="match status" value="1"/>
</dbReference>
<feature type="transmembrane region" description="Helical" evidence="7">
    <location>
        <begin position="237"/>
        <end position="255"/>
    </location>
</feature>
<feature type="transmembrane region" description="Helical" evidence="7">
    <location>
        <begin position="291"/>
        <end position="314"/>
    </location>
</feature>
<feature type="region of interest" description="Disordered" evidence="6">
    <location>
        <begin position="101"/>
        <end position="121"/>
    </location>
</feature>
<keyword evidence="8" id="KW-1185">Reference proteome</keyword>
<dbReference type="RefSeq" id="XP_014664946.1">
    <property type="nucleotide sequence ID" value="XM_014809460.1"/>
</dbReference>
<evidence type="ECO:0000256" key="2">
    <source>
        <dbReference type="ARBA" id="ARBA00009172"/>
    </source>
</evidence>